<dbReference type="InterPro" id="IPR035979">
    <property type="entry name" value="RBD_domain_sf"/>
</dbReference>
<dbReference type="Pfam" id="PF00076">
    <property type="entry name" value="RRM_1"/>
    <property type="match status" value="1"/>
</dbReference>
<organism evidence="6 7">
    <name type="scientific">Zancudomyces culisetae</name>
    <name type="common">Gut fungus</name>
    <name type="synonym">Smittium culisetae</name>
    <dbReference type="NCBI Taxonomy" id="1213189"/>
    <lineage>
        <taxon>Eukaryota</taxon>
        <taxon>Fungi</taxon>
        <taxon>Fungi incertae sedis</taxon>
        <taxon>Zoopagomycota</taxon>
        <taxon>Kickxellomycotina</taxon>
        <taxon>Harpellomycetes</taxon>
        <taxon>Harpellales</taxon>
        <taxon>Legeriomycetaceae</taxon>
        <taxon>Zancudomyces</taxon>
    </lineage>
</organism>
<feature type="compositionally biased region" description="Basic residues" evidence="3">
    <location>
        <begin position="92"/>
        <end position="111"/>
    </location>
</feature>
<comment type="caution">
    <text evidence="6">The sequence shown here is derived from an EMBL/GenBank/DDBJ whole genome shotgun (WGS) entry which is preliminary data.</text>
</comment>
<accession>A0A1R1PSJ2</accession>
<dbReference type="InterPro" id="IPR001878">
    <property type="entry name" value="Znf_CCHC"/>
</dbReference>
<feature type="compositionally biased region" description="Basic and acidic residues" evidence="3">
    <location>
        <begin position="124"/>
        <end position="169"/>
    </location>
</feature>
<dbReference type="InterPro" id="IPR000504">
    <property type="entry name" value="RRM_dom"/>
</dbReference>
<feature type="region of interest" description="Disordered" evidence="3">
    <location>
        <begin position="88"/>
        <end position="169"/>
    </location>
</feature>
<dbReference type="PROSITE" id="PS50102">
    <property type="entry name" value="RRM"/>
    <property type="match status" value="1"/>
</dbReference>
<dbReference type="PANTHER" id="PTHR48038:SF1">
    <property type="entry name" value="RIBONUCLEOPROTEIN RB97D"/>
    <property type="match status" value="1"/>
</dbReference>
<dbReference type="SUPFAM" id="SSF54928">
    <property type="entry name" value="RNA-binding domain, RBD"/>
    <property type="match status" value="1"/>
</dbReference>
<sequence>MSSSNSSRAQLFVGRLPRDIRVSELEEIFGYGFVEYEDRRDAEDAIKYCDRKSLDGERIVVEFAKGSARRTDDNQCFACGREGHWARDCPTRRKRSRSRSRGRSRSPYRRGRREDQIQGQGQDLPRDRVPDHTPDLGRYRPGDIHDPDHEQGQEQGQRREGWAHDKLDQ</sequence>
<reference evidence="7" key="1">
    <citation type="submission" date="2017-01" db="EMBL/GenBank/DDBJ databases">
        <authorList>
            <person name="Wang Y."/>
            <person name="White M."/>
            <person name="Kvist S."/>
            <person name="Moncalvo J.-M."/>
        </authorList>
    </citation>
    <scope>NUCLEOTIDE SEQUENCE [LARGE SCALE GENOMIC DNA]</scope>
    <source>
        <strain evidence="7">COL-18-3</strain>
    </source>
</reference>
<dbReference type="Gene3D" id="4.10.60.10">
    <property type="entry name" value="Zinc finger, CCHC-type"/>
    <property type="match status" value="1"/>
</dbReference>
<dbReference type="PANTHER" id="PTHR48038">
    <property type="entry name" value="RIBONUCLEOPROTEIN RB97D"/>
    <property type="match status" value="1"/>
</dbReference>
<keyword evidence="1" id="KW-0862">Zinc</keyword>
<dbReference type="Proteomes" id="UP000188320">
    <property type="component" value="Unassembled WGS sequence"/>
</dbReference>
<dbReference type="OrthoDB" id="5970at2759"/>
<dbReference type="Pfam" id="PF00098">
    <property type="entry name" value="zf-CCHC"/>
    <property type="match status" value="1"/>
</dbReference>
<dbReference type="InterPro" id="IPR036875">
    <property type="entry name" value="Znf_CCHC_sf"/>
</dbReference>
<dbReference type="PROSITE" id="PS50158">
    <property type="entry name" value="ZF_CCHC"/>
    <property type="match status" value="1"/>
</dbReference>
<name>A0A1R1PSJ2_ZANCU</name>
<dbReference type="CDD" id="cd00590">
    <property type="entry name" value="RRM_SF"/>
    <property type="match status" value="1"/>
</dbReference>
<dbReference type="EMBL" id="LSSK01000297">
    <property type="protein sequence ID" value="OMH83852.1"/>
    <property type="molecule type" value="Genomic_DNA"/>
</dbReference>
<dbReference type="GO" id="GO:0008270">
    <property type="term" value="F:zinc ion binding"/>
    <property type="evidence" value="ECO:0007669"/>
    <property type="project" value="UniProtKB-KW"/>
</dbReference>
<dbReference type="SMART" id="SM00360">
    <property type="entry name" value="RRM"/>
    <property type="match status" value="1"/>
</dbReference>
<keyword evidence="1" id="KW-0479">Metal-binding</keyword>
<evidence type="ECO:0000256" key="2">
    <source>
        <dbReference type="PROSITE-ProRule" id="PRU00176"/>
    </source>
</evidence>
<proteinExistence type="predicted"/>
<keyword evidence="7" id="KW-1185">Reference proteome</keyword>
<keyword evidence="1" id="KW-0863">Zinc-finger</keyword>
<dbReference type="Gene3D" id="3.30.70.330">
    <property type="match status" value="1"/>
</dbReference>
<gene>
    <name evidence="6" type="ORF">AX774_g2633</name>
</gene>
<keyword evidence="2" id="KW-0694">RNA-binding</keyword>
<dbReference type="SUPFAM" id="SSF57756">
    <property type="entry name" value="Retrovirus zinc finger-like domains"/>
    <property type="match status" value="1"/>
</dbReference>
<feature type="domain" description="RRM" evidence="4">
    <location>
        <begin position="9"/>
        <end position="66"/>
    </location>
</feature>
<evidence type="ECO:0000313" key="7">
    <source>
        <dbReference type="Proteomes" id="UP000188320"/>
    </source>
</evidence>
<dbReference type="InterPro" id="IPR012677">
    <property type="entry name" value="Nucleotide-bd_a/b_plait_sf"/>
</dbReference>
<evidence type="ECO:0000256" key="3">
    <source>
        <dbReference type="SAM" id="MobiDB-lite"/>
    </source>
</evidence>
<dbReference type="GO" id="GO:0003723">
    <property type="term" value="F:RNA binding"/>
    <property type="evidence" value="ECO:0007669"/>
    <property type="project" value="UniProtKB-UniRule"/>
</dbReference>
<evidence type="ECO:0000256" key="1">
    <source>
        <dbReference type="PROSITE-ProRule" id="PRU00047"/>
    </source>
</evidence>
<evidence type="ECO:0000259" key="4">
    <source>
        <dbReference type="PROSITE" id="PS50102"/>
    </source>
</evidence>
<protein>
    <submittedName>
        <fullName evidence="6">Serine/arginine-rich splicing factor RS2Z32</fullName>
    </submittedName>
</protein>
<dbReference type="AlphaFoldDB" id="A0A1R1PSJ2"/>
<feature type="domain" description="CCHC-type" evidence="5">
    <location>
        <begin position="76"/>
        <end position="90"/>
    </location>
</feature>
<evidence type="ECO:0000313" key="6">
    <source>
        <dbReference type="EMBL" id="OMH83852.1"/>
    </source>
</evidence>
<dbReference type="SMART" id="SM00343">
    <property type="entry name" value="ZnF_C2HC"/>
    <property type="match status" value="1"/>
</dbReference>
<evidence type="ECO:0000259" key="5">
    <source>
        <dbReference type="PROSITE" id="PS50158"/>
    </source>
</evidence>